<dbReference type="Gene3D" id="1.25.40.10">
    <property type="entry name" value="Tetratricopeptide repeat domain"/>
    <property type="match status" value="2"/>
</dbReference>
<evidence type="ECO:0000256" key="2">
    <source>
        <dbReference type="ARBA" id="ARBA00023125"/>
    </source>
</evidence>
<dbReference type="RefSeq" id="WP_230735085.1">
    <property type="nucleotide sequence ID" value="NZ_JAJNDB010000002.1"/>
</dbReference>
<dbReference type="PANTHER" id="PTHR47691">
    <property type="entry name" value="REGULATOR-RELATED"/>
    <property type="match status" value="1"/>
</dbReference>
<dbReference type="Gene3D" id="3.40.50.300">
    <property type="entry name" value="P-loop containing nucleotide triphosphate hydrolases"/>
    <property type="match status" value="1"/>
</dbReference>
<dbReference type="InterPro" id="IPR016032">
    <property type="entry name" value="Sig_transdc_resp-reg_C-effctor"/>
</dbReference>
<dbReference type="InterPro" id="IPR027417">
    <property type="entry name" value="P-loop_NTPase"/>
</dbReference>
<dbReference type="InterPro" id="IPR036388">
    <property type="entry name" value="WH-like_DNA-bd_sf"/>
</dbReference>
<evidence type="ECO:0000256" key="1">
    <source>
        <dbReference type="ARBA" id="ARBA00005820"/>
    </source>
</evidence>
<feature type="DNA-binding region" description="OmpR/PhoB-type" evidence="3">
    <location>
        <begin position="1"/>
        <end position="89"/>
    </location>
</feature>
<dbReference type="Proteomes" id="UP001199469">
    <property type="component" value="Unassembled WGS sequence"/>
</dbReference>
<dbReference type="PANTHER" id="PTHR47691:SF3">
    <property type="entry name" value="HTH-TYPE TRANSCRIPTIONAL REGULATOR RV0890C-RELATED"/>
    <property type="match status" value="1"/>
</dbReference>
<dbReference type="SUPFAM" id="SSF46894">
    <property type="entry name" value="C-terminal effector domain of the bipartite response regulators"/>
    <property type="match status" value="1"/>
</dbReference>
<feature type="domain" description="OmpR/PhoB-type" evidence="5">
    <location>
        <begin position="1"/>
        <end position="89"/>
    </location>
</feature>
<feature type="compositionally biased region" description="Pro residues" evidence="4">
    <location>
        <begin position="241"/>
        <end position="251"/>
    </location>
</feature>
<proteinExistence type="inferred from homology"/>
<dbReference type="Pfam" id="PF03704">
    <property type="entry name" value="BTAD"/>
    <property type="match status" value="1"/>
</dbReference>
<evidence type="ECO:0000313" key="7">
    <source>
        <dbReference type="Proteomes" id="UP001199469"/>
    </source>
</evidence>
<dbReference type="InterPro" id="IPR058852">
    <property type="entry name" value="HTH_77"/>
</dbReference>
<dbReference type="Pfam" id="PF00486">
    <property type="entry name" value="Trans_reg_C"/>
    <property type="match status" value="1"/>
</dbReference>
<dbReference type="SMART" id="SM00862">
    <property type="entry name" value="Trans_reg_C"/>
    <property type="match status" value="1"/>
</dbReference>
<keyword evidence="2 3" id="KW-0238">DNA-binding</keyword>
<dbReference type="EMBL" id="JAJNDB010000002">
    <property type="protein sequence ID" value="MCD2194397.1"/>
    <property type="molecule type" value="Genomic_DNA"/>
</dbReference>
<dbReference type="Pfam" id="PF25872">
    <property type="entry name" value="HTH_77"/>
    <property type="match status" value="1"/>
</dbReference>
<comment type="caution">
    <text evidence="6">The sequence shown here is derived from an EMBL/GenBank/DDBJ whole genome shotgun (WGS) entry which is preliminary data.</text>
</comment>
<dbReference type="PROSITE" id="PS51755">
    <property type="entry name" value="OMPR_PHOB"/>
    <property type="match status" value="1"/>
</dbReference>
<dbReference type="InterPro" id="IPR005158">
    <property type="entry name" value="BTAD"/>
</dbReference>
<feature type="region of interest" description="Disordered" evidence="4">
    <location>
        <begin position="236"/>
        <end position="258"/>
    </location>
</feature>
<dbReference type="InterPro" id="IPR011990">
    <property type="entry name" value="TPR-like_helical_dom_sf"/>
</dbReference>
<sequence>MVIRLLGPVSVRDADGRELLPAGARVRGLLARLALDAGHPVDTTTLVDALWDDDPPPSANALQSLVSRLRRALGPERLRSSSGGYVLEVDPDDVDALRFATLRREAAAAADDERARALLTEALGLWHDPVLGGVRELPFAGPAVARLADAHAAAAEDLAAGGLAAGIPDAGRDALAAILDEHPLRETSAVALARGLHAGGRRADALAVLDRTRTALAEELGVDPGPELRRARTELLHDPQQGPPPDAPRPPAESRSPAWHRAPALTSFIGRDDDLARLAALTRTSRLVTVTGPGGAGKTRLTLEVVRDLDTAVAVAELAALTGPDQVAPTVLHAVGGPELALGERTATDTLVRLRAALAGRDLVLVLDNCEHLVAAAADLVHELLTAAPGLVVLATSREPLGVPGEVLHPLGALPDDYATRLFAERAAAVRPGFVLDGDQAVVREICRRLDGQPLPIELAAARVRTLEPAEIADRLADRFRLLTTGARTALPRHQTLRAVVDWSWDLLSPAERTLADRFGVFAGAVDARTVEAVCGEDSFETLAALVEKSLVVVTPGADGGPTRYRMLETVREYAAARLEAAADRDAVFDAHAARVLAVLEPGEPRLRTDAQLDELVVVRGVEGEGVRALERAADAGEGARAHRLLAALSWSWLLRGDMATLMHWSDRVAELAPGEPTMAIAVNTALHAVLLAARPDTTGGTAEIAAVTAMLPVLPRPWHPVVVLHGPAHRTFADGDRSGLVEIADGDGEPWTRAAAAQILAMHAENAGDLDVQRRYLRVAHDLFSALGDRFGLGLTTFSLGEVEDLSGDRDAARRAWHEAIALAEELRKVDDLPQYRTALAALAARDGDPAEARHQLRLAEEVMSRTSEDWAAIWLGWLRADVERRLGDPERALAVLDGARPSPDEPGPGPEQRDALVHRLAAAALADLGRYPEAREKLEVAARAAVKSDDGPVLGQVAEASARAALALGDAARAGELLGVAEARRGTLHLGDPEVVATRDGVVAALGPAGAEAAIARGRALPRDAAPSP</sequence>
<dbReference type="SUPFAM" id="SSF48452">
    <property type="entry name" value="TPR-like"/>
    <property type="match status" value="3"/>
</dbReference>
<evidence type="ECO:0000256" key="3">
    <source>
        <dbReference type="PROSITE-ProRule" id="PRU01091"/>
    </source>
</evidence>
<dbReference type="SUPFAM" id="SSF52540">
    <property type="entry name" value="P-loop containing nucleoside triphosphate hydrolases"/>
    <property type="match status" value="1"/>
</dbReference>
<dbReference type="InterPro" id="IPR049945">
    <property type="entry name" value="AAA_22"/>
</dbReference>
<comment type="similarity">
    <text evidence="1">Belongs to the AfsR/DnrI/RedD regulatory family.</text>
</comment>
<evidence type="ECO:0000313" key="6">
    <source>
        <dbReference type="EMBL" id="MCD2194397.1"/>
    </source>
</evidence>
<evidence type="ECO:0000256" key="4">
    <source>
        <dbReference type="SAM" id="MobiDB-lite"/>
    </source>
</evidence>
<protein>
    <submittedName>
        <fullName evidence="6">Winged helix-turn-helix domain-containing protein</fullName>
    </submittedName>
</protein>
<keyword evidence="7" id="KW-1185">Reference proteome</keyword>
<accession>A0ABS8P7Y6</accession>
<name>A0ABS8P7Y6_9PSEU</name>
<dbReference type="InterPro" id="IPR001867">
    <property type="entry name" value="OmpR/PhoB-type_DNA-bd"/>
</dbReference>
<dbReference type="SMART" id="SM01043">
    <property type="entry name" value="BTAD"/>
    <property type="match status" value="1"/>
</dbReference>
<organism evidence="6 7">
    <name type="scientific">Actinomycetospora endophytica</name>
    <dbReference type="NCBI Taxonomy" id="2291215"/>
    <lineage>
        <taxon>Bacteria</taxon>
        <taxon>Bacillati</taxon>
        <taxon>Actinomycetota</taxon>
        <taxon>Actinomycetes</taxon>
        <taxon>Pseudonocardiales</taxon>
        <taxon>Pseudonocardiaceae</taxon>
        <taxon>Actinomycetospora</taxon>
    </lineage>
</organism>
<reference evidence="6 7" key="1">
    <citation type="submission" date="2021-11" db="EMBL/GenBank/DDBJ databases">
        <title>Draft genome sequence of Actinomycetospora sp. SF1 isolated from the rhizosphere soil.</title>
        <authorList>
            <person name="Duangmal K."/>
            <person name="Chantavorakit T."/>
        </authorList>
    </citation>
    <scope>NUCLEOTIDE SEQUENCE [LARGE SCALE GENOMIC DNA]</scope>
    <source>
        <strain evidence="6 7">TBRC 5722</strain>
    </source>
</reference>
<gene>
    <name evidence="6" type="ORF">LQ327_13545</name>
</gene>
<dbReference type="Gene3D" id="1.10.10.10">
    <property type="entry name" value="Winged helix-like DNA-binding domain superfamily/Winged helix DNA-binding domain"/>
    <property type="match status" value="1"/>
</dbReference>
<evidence type="ECO:0000259" key="5">
    <source>
        <dbReference type="PROSITE" id="PS51755"/>
    </source>
</evidence>
<dbReference type="Pfam" id="PF13401">
    <property type="entry name" value="AAA_22"/>
    <property type="match status" value="1"/>
</dbReference>